<dbReference type="Pfam" id="PF05368">
    <property type="entry name" value="NmrA"/>
    <property type="match status" value="1"/>
</dbReference>
<evidence type="ECO:0000313" key="5">
    <source>
        <dbReference type="EMBL" id="EWZ00176.1"/>
    </source>
</evidence>
<organism evidence="5 6">
    <name type="scientific">Fusarium oxysporum NRRL 32931</name>
    <dbReference type="NCBI Taxonomy" id="660029"/>
    <lineage>
        <taxon>Eukaryota</taxon>
        <taxon>Fungi</taxon>
        <taxon>Dikarya</taxon>
        <taxon>Ascomycota</taxon>
        <taxon>Pezizomycotina</taxon>
        <taxon>Sordariomycetes</taxon>
        <taxon>Hypocreomycetidae</taxon>
        <taxon>Hypocreales</taxon>
        <taxon>Nectriaceae</taxon>
        <taxon>Fusarium</taxon>
        <taxon>Fusarium oxysporum species complex</taxon>
    </lineage>
</organism>
<dbReference type="SUPFAM" id="SSF51735">
    <property type="entry name" value="NAD(P)-binding Rossmann-fold domains"/>
    <property type="match status" value="1"/>
</dbReference>
<evidence type="ECO:0000259" key="4">
    <source>
        <dbReference type="Pfam" id="PF05368"/>
    </source>
</evidence>
<dbReference type="InterPro" id="IPR036291">
    <property type="entry name" value="NAD(P)-bd_dom_sf"/>
</dbReference>
<proteinExistence type="inferred from homology"/>
<dbReference type="PANTHER" id="PTHR47706">
    <property type="entry name" value="NMRA-LIKE FAMILY PROTEIN"/>
    <property type="match status" value="1"/>
</dbReference>
<keyword evidence="3" id="KW-0560">Oxidoreductase</keyword>
<comment type="similarity">
    <text evidence="1">Belongs to the NmrA-type oxidoreductase family. Isoflavone reductase subfamily.</text>
</comment>
<protein>
    <recommendedName>
        <fullName evidence="4">NmrA-like domain-containing protein</fullName>
    </recommendedName>
</protein>
<dbReference type="PANTHER" id="PTHR47706:SF4">
    <property type="entry name" value="NMRA-LIKE DOMAIN-CONTAINING PROTEIN"/>
    <property type="match status" value="1"/>
</dbReference>
<dbReference type="GO" id="GO:0016491">
    <property type="term" value="F:oxidoreductase activity"/>
    <property type="evidence" value="ECO:0007669"/>
    <property type="project" value="UniProtKB-KW"/>
</dbReference>
<evidence type="ECO:0000256" key="2">
    <source>
        <dbReference type="ARBA" id="ARBA00022857"/>
    </source>
</evidence>
<evidence type="ECO:0000313" key="6">
    <source>
        <dbReference type="Proteomes" id="UP000030753"/>
    </source>
</evidence>
<dbReference type="AlphaFoldDB" id="W9J3K1"/>
<dbReference type="InterPro" id="IPR008030">
    <property type="entry name" value="NmrA-like"/>
</dbReference>
<dbReference type="Proteomes" id="UP000030753">
    <property type="component" value="Unassembled WGS sequence"/>
</dbReference>
<accession>W9J3K1</accession>
<evidence type="ECO:0000256" key="1">
    <source>
        <dbReference type="ARBA" id="ARBA00005725"/>
    </source>
</evidence>
<feature type="domain" description="NmrA-like" evidence="4">
    <location>
        <begin position="4"/>
        <end position="241"/>
    </location>
</feature>
<keyword evidence="2" id="KW-0521">NADP</keyword>
<reference evidence="5 6" key="1">
    <citation type="submission" date="2011-06" db="EMBL/GenBank/DDBJ databases">
        <title>The Genome Sequence of Fusarium oxysporum FOSC 3-a.</title>
        <authorList>
            <consortium name="The Broad Institute Genome Sequencing Platform"/>
            <person name="Ma L.-J."/>
            <person name="Gale L.R."/>
            <person name="Schwartz D.C."/>
            <person name="Zhou S."/>
            <person name="Corby-Kistler H."/>
            <person name="Young S.K."/>
            <person name="Zeng Q."/>
            <person name="Gargeya S."/>
            <person name="Fitzgerald M."/>
            <person name="Haas B."/>
            <person name="Abouelleil A."/>
            <person name="Alvarado L."/>
            <person name="Arachchi H.M."/>
            <person name="Berlin A."/>
            <person name="Brown A."/>
            <person name="Chapman S.B."/>
            <person name="Chen Z."/>
            <person name="Dunbar C."/>
            <person name="Freedman E."/>
            <person name="Gearin G."/>
            <person name="Gellesch M."/>
            <person name="Goldberg J."/>
            <person name="Griggs A."/>
            <person name="Gujja S."/>
            <person name="Heiman D."/>
            <person name="Howarth C."/>
            <person name="Larson L."/>
            <person name="Lui A."/>
            <person name="MacDonald P.J.P."/>
            <person name="Mehta T."/>
            <person name="Montmayeur A."/>
            <person name="Murphy C."/>
            <person name="Neiman D."/>
            <person name="Pearson M."/>
            <person name="Priest M."/>
            <person name="Roberts A."/>
            <person name="Saif S."/>
            <person name="Shea T."/>
            <person name="Shenoy N."/>
            <person name="Sisk P."/>
            <person name="Stolte C."/>
            <person name="Sykes S."/>
            <person name="Wortman J."/>
            <person name="Nusbaum C."/>
            <person name="Birren B."/>
        </authorList>
    </citation>
    <scope>NUCLEOTIDE SEQUENCE [LARGE SCALE GENOMIC DNA]</scope>
    <source>
        <strain evidence="6">FOSC 3-a</strain>
    </source>
</reference>
<gene>
    <name evidence="5" type="ORF">FOYG_00065</name>
</gene>
<name>W9J3K1_FUSOX</name>
<dbReference type="HOGENOM" id="CLU_044876_0_0_1"/>
<dbReference type="EMBL" id="JH717839">
    <property type="protein sequence ID" value="EWZ00176.1"/>
    <property type="molecule type" value="Genomic_DNA"/>
</dbReference>
<evidence type="ECO:0000256" key="3">
    <source>
        <dbReference type="ARBA" id="ARBA00023002"/>
    </source>
</evidence>
<sequence>MINIAVAGGLGHLGRTLVEALIKSPKHNVIMLGHQNRGPDARRLVVHYDNVDELTGILQSEQVHTVVSAIKILSEEAGKAESNLVRAASKSVPTKRFITSDWGYPIPEDTVLPQKAIRNSICHLLRDSGLEWTRFFNGFFLDYYGLPHVESHMDSTNFIVDIPNKVAAIPGTGNDLMTWTYTRDVASFVVAALDIPHWDEETYCYGDKMTWNEFVQLAEEMTDSKFNITYDDVSKLKRGEITELPGHQHEYEYFPKPMLQAMFASFGLHVVGGCFNFPDDRLLNRKCPSVRPKTVKDMLGVWSKS</sequence>
<dbReference type="OrthoDB" id="10000533at2759"/>
<dbReference type="InterPro" id="IPR051609">
    <property type="entry name" value="NmrA/Isoflavone_reductase-like"/>
</dbReference>
<dbReference type="Gene3D" id="3.40.50.720">
    <property type="entry name" value="NAD(P)-binding Rossmann-like Domain"/>
    <property type="match status" value="1"/>
</dbReference>
<dbReference type="Gene3D" id="3.90.25.10">
    <property type="entry name" value="UDP-galactose 4-epimerase, domain 1"/>
    <property type="match status" value="1"/>
</dbReference>